<dbReference type="EMBL" id="UNSH01000001">
    <property type="protein sequence ID" value="SZE99263.1"/>
    <property type="molecule type" value="Genomic_DNA"/>
</dbReference>
<keyword evidence="2 5" id="KW-0812">Transmembrane</keyword>
<gene>
    <name evidence="6" type="ORF">BLGHR1_10012</name>
</gene>
<dbReference type="Pfam" id="PF04750">
    <property type="entry name" value="Far-17a_AIG1"/>
    <property type="match status" value="1"/>
</dbReference>
<keyword evidence="4 5" id="KW-0472">Membrane</keyword>
<dbReference type="AlphaFoldDB" id="A0A383UHU1"/>
<evidence type="ECO:0000313" key="6">
    <source>
        <dbReference type="EMBL" id="SZE99263.1"/>
    </source>
</evidence>
<evidence type="ECO:0000256" key="1">
    <source>
        <dbReference type="ARBA" id="ARBA00004127"/>
    </source>
</evidence>
<protein>
    <submittedName>
        <fullName evidence="6">Uncharacterized protein</fullName>
    </submittedName>
</protein>
<evidence type="ECO:0000256" key="3">
    <source>
        <dbReference type="ARBA" id="ARBA00022989"/>
    </source>
</evidence>
<name>A0A383UHU1_BLUHO</name>
<dbReference type="PANTHER" id="PTHR10989:SF16">
    <property type="entry name" value="AT02829P-RELATED"/>
    <property type="match status" value="1"/>
</dbReference>
<dbReference type="GO" id="GO:0016020">
    <property type="term" value="C:membrane"/>
    <property type="evidence" value="ECO:0007669"/>
    <property type="project" value="InterPro"/>
</dbReference>
<feature type="transmembrane region" description="Helical" evidence="5">
    <location>
        <begin position="122"/>
        <end position="142"/>
    </location>
</feature>
<dbReference type="PANTHER" id="PTHR10989">
    <property type="entry name" value="ANDROGEN-INDUCED PROTEIN 1-RELATED"/>
    <property type="match status" value="1"/>
</dbReference>
<feature type="transmembrane region" description="Helical" evidence="5">
    <location>
        <begin position="154"/>
        <end position="173"/>
    </location>
</feature>
<proteinExistence type="predicted"/>
<feature type="transmembrane region" description="Helical" evidence="5">
    <location>
        <begin position="92"/>
        <end position="110"/>
    </location>
</feature>
<dbReference type="VEuPathDB" id="FungiDB:BLGHR1_10012"/>
<dbReference type="GO" id="GO:0012505">
    <property type="term" value="C:endomembrane system"/>
    <property type="evidence" value="ECO:0007669"/>
    <property type="project" value="UniProtKB-SubCell"/>
</dbReference>
<sequence length="224" mass="25730">MAFKKKGPLSRPNHSNASRRKLSNILQCIGILSFSLSYKYLHDNPTYINESYGWHFQFLTIIGLTGSMATSVTGVLANMTDYEFLFYIKNKLALCFTPLEILITILYWSICTIDRSLIIPPGLYLAPIADIGFHAMPALLLGTDFFYLSPPWKVRLPQALGLSFTISFLYWNWVEHCHSHNKFYPYPLFELLNTTQRFIVFSMAALLMAGSIMVLQALYRKINY</sequence>
<feature type="transmembrane region" description="Helical" evidence="5">
    <location>
        <begin position="198"/>
        <end position="219"/>
    </location>
</feature>
<keyword evidence="3 5" id="KW-1133">Transmembrane helix</keyword>
<dbReference type="Proteomes" id="UP000275772">
    <property type="component" value="Unassembled WGS sequence"/>
</dbReference>
<organism evidence="6 7">
    <name type="scientific">Blumeria hordei</name>
    <name type="common">Barley powdery mildew</name>
    <name type="synonym">Blumeria graminis f. sp. hordei</name>
    <dbReference type="NCBI Taxonomy" id="2867405"/>
    <lineage>
        <taxon>Eukaryota</taxon>
        <taxon>Fungi</taxon>
        <taxon>Dikarya</taxon>
        <taxon>Ascomycota</taxon>
        <taxon>Pezizomycotina</taxon>
        <taxon>Leotiomycetes</taxon>
        <taxon>Erysiphales</taxon>
        <taxon>Erysiphaceae</taxon>
        <taxon>Blumeria</taxon>
    </lineage>
</organism>
<comment type="subcellular location">
    <subcellularLocation>
        <location evidence="1">Endomembrane system</location>
        <topology evidence="1">Multi-pass membrane protein</topology>
    </subcellularLocation>
</comment>
<feature type="transmembrane region" description="Helical" evidence="5">
    <location>
        <begin position="58"/>
        <end position="80"/>
    </location>
</feature>
<evidence type="ECO:0000256" key="5">
    <source>
        <dbReference type="SAM" id="Phobius"/>
    </source>
</evidence>
<evidence type="ECO:0000256" key="4">
    <source>
        <dbReference type="ARBA" id="ARBA00023136"/>
    </source>
</evidence>
<dbReference type="InterPro" id="IPR006838">
    <property type="entry name" value="ADTRP_AIG1"/>
</dbReference>
<accession>A0A383UHU1</accession>
<reference evidence="6 7" key="1">
    <citation type="submission" date="2017-11" db="EMBL/GenBank/DDBJ databases">
        <authorList>
            <person name="Kracher B."/>
        </authorList>
    </citation>
    <scope>NUCLEOTIDE SEQUENCE [LARGE SCALE GENOMIC DNA]</scope>
    <source>
        <strain evidence="6 7">RACE1</strain>
    </source>
</reference>
<evidence type="ECO:0000256" key="2">
    <source>
        <dbReference type="ARBA" id="ARBA00022692"/>
    </source>
</evidence>
<evidence type="ECO:0000313" key="7">
    <source>
        <dbReference type="Proteomes" id="UP000275772"/>
    </source>
</evidence>